<dbReference type="RefSeq" id="XP_052738431.1">
    <property type="nucleotide sequence ID" value="XM_052882471.1"/>
</dbReference>
<dbReference type="PANTHER" id="PTHR12236">
    <property type="entry name" value="STRUCTURAL CONTITUENT OF CUTICLE"/>
    <property type="match status" value="1"/>
</dbReference>
<evidence type="ECO:0000256" key="2">
    <source>
        <dbReference type="ARBA" id="ARBA00022729"/>
    </source>
</evidence>
<dbReference type="InterPro" id="IPR000618">
    <property type="entry name" value="Insect_cuticle"/>
</dbReference>
<dbReference type="InterPro" id="IPR051217">
    <property type="entry name" value="Insect_Cuticle_Struc_Prot"/>
</dbReference>
<dbReference type="Pfam" id="PF00379">
    <property type="entry name" value="Chitin_bind_4"/>
    <property type="match status" value="1"/>
</dbReference>
<keyword evidence="2" id="KW-0732">Signal</keyword>
<gene>
    <name evidence="5" type="primary">LOC112058167</name>
</gene>
<evidence type="ECO:0000313" key="4">
    <source>
        <dbReference type="Proteomes" id="UP001652582"/>
    </source>
</evidence>
<name>A0ABM3LHA2_BICAN</name>
<evidence type="ECO:0000256" key="1">
    <source>
        <dbReference type="ARBA" id="ARBA00022460"/>
    </source>
</evidence>
<accession>A0ABM3LHA2</accession>
<reference evidence="5" key="1">
    <citation type="submission" date="2025-08" db="UniProtKB">
        <authorList>
            <consortium name="RefSeq"/>
        </authorList>
    </citation>
    <scope>IDENTIFICATION</scope>
</reference>
<sequence length="200" mass="22750">MAIKYVLLTSVLAVCVYGRTFTYLRPVELQQSATFFQPKISYDLHHHIPEDEHVDYYAYPKYVFKYGVNDFHTGDIKTHHESRDGDVVKGQYSLVEPDGSIRTVDYTADPVHGFNAVVSKVGPSVHPTPKPLPPIQPAVIQYVRNPVPVPVQIPKQPFIPEALPQQVFPSPSPFLYPKVGVQFPEYDFEFDGPSNDFYKR</sequence>
<dbReference type="GeneID" id="112058167"/>
<dbReference type="Proteomes" id="UP001652582">
    <property type="component" value="Chromosome 7"/>
</dbReference>
<evidence type="ECO:0000313" key="5">
    <source>
        <dbReference type="RefSeq" id="XP_052738431.1"/>
    </source>
</evidence>
<protein>
    <submittedName>
        <fullName evidence="5">Cuticle protein 21-like isoform X3</fullName>
    </submittedName>
</protein>
<keyword evidence="4" id="KW-1185">Reference proteome</keyword>
<dbReference type="PROSITE" id="PS51155">
    <property type="entry name" value="CHIT_BIND_RR_2"/>
    <property type="match status" value="1"/>
</dbReference>
<dbReference type="PROSITE" id="PS00233">
    <property type="entry name" value="CHIT_BIND_RR_1"/>
    <property type="match status" value="1"/>
</dbReference>
<dbReference type="PANTHER" id="PTHR12236:SF95">
    <property type="entry name" value="CUTICULAR PROTEIN 76BD, ISOFORM C-RELATED"/>
    <property type="match status" value="1"/>
</dbReference>
<evidence type="ECO:0000256" key="3">
    <source>
        <dbReference type="PROSITE-ProRule" id="PRU00497"/>
    </source>
</evidence>
<proteinExistence type="predicted"/>
<keyword evidence="1 3" id="KW-0193">Cuticle</keyword>
<dbReference type="PRINTS" id="PR00947">
    <property type="entry name" value="CUTICLE"/>
</dbReference>
<dbReference type="InterPro" id="IPR031311">
    <property type="entry name" value="CHIT_BIND_RR_consensus"/>
</dbReference>
<organism evidence="4 5">
    <name type="scientific">Bicyclus anynana</name>
    <name type="common">Squinting bush brown butterfly</name>
    <dbReference type="NCBI Taxonomy" id="110368"/>
    <lineage>
        <taxon>Eukaryota</taxon>
        <taxon>Metazoa</taxon>
        <taxon>Ecdysozoa</taxon>
        <taxon>Arthropoda</taxon>
        <taxon>Hexapoda</taxon>
        <taxon>Insecta</taxon>
        <taxon>Pterygota</taxon>
        <taxon>Neoptera</taxon>
        <taxon>Endopterygota</taxon>
        <taxon>Lepidoptera</taxon>
        <taxon>Glossata</taxon>
        <taxon>Ditrysia</taxon>
        <taxon>Papilionoidea</taxon>
        <taxon>Nymphalidae</taxon>
        <taxon>Satyrinae</taxon>
        <taxon>Satyrini</taxon>
        <taxon>Mycalesina</taxon>
        <taxon>Bicyclus</taxon>
    </lineage>
</organism>